<dbReference type="InterPro" id="IPR005532">
    <property type="entry name" value="SUMF_dom"/>
</dbReference>
<evidence type="ECO:0000256" key="1">
    <source>
        <dbReference type="ARBA" id="ARBA00023002"/>
    </source>
</evidence>
<evidence type="ECO:0000313" key="6">
    <source>
        <dbReference type="EMBL" id="TYP81090.1"/>
    </source>
</evidence>
<dbReference type="SUPFAM" id="SSF56436">
    <property type="entry name" value="C-type lectin-like"/>
    <property type="match status" value="1"/>
</dbReference>
<dbReference type="Pfam" id="PF03781">
    <property type="entry name" value="FGE-sulfatase"/>
    <property type="match status" value="2"/>
</dbReference>
<organism evidence="6 7">
    <name type="scientific">Nitrosomonas communis</name>
    <dbReference type="NCBI Taxonomy" id="44574"/>
    <lineage>
        <taxon>Bacteria</taxon>
        <taxon>Pseudomonadati</taxon>
        <taxon>Pseudomonadota</taxon>
        <taxon>Betaproteobacteria</taxon>
        <taxon>Nitrosomonadales</taxon>
        <taxon>Nitrosomonadaceae</taxon>
        <taxon>Nitrosomonas</taxon>
    </lineage>
</organism>
<dbReference type="AlphaFoldDB" id="A0A5D3YBQ8"/>
<feature type="domain" description="Sulfatase-modifying factor enzyme-like" evidence="4">
    <location>
        <begin position="227"/>
        <end position="358"/>
    </location>
</feature>
<gene>
    <name evidence="6" type="ORF">BCL69_105427</name>
</gene>
<feature type="domain" description="DinB-like" evidence="5">
    <location>
        <begin position="55"/>
        <end position="187"/>
    </location>
</feature>
<evidence type="ECO:0000259" key="4">
    <source>
        <dbReference type="Pfam" id="PF03781"/>
    </source>
</evidence>
<keyword evidence="1" id="KW-0560">Oxidoreductase</keyword>
<name>A0A5D3YBQ8_9PROT</name>
<sequence>MCGKSVAISPETLHLIRYAKRLGQCHKTQYTQGFVINSAFSTVTADQAAPLHQEFTQVRKDSETLCAPLEIEDYGIQTIPDVSPPKWHLAHTSWFFETFLLKPFLKHYQEFDEHYAHLFNSYYEQIGTYHPRPERGLLSRPTVKQVYAYRQHVDAAMLVLLAQETLPDYPEIVRRCIIGLHHEQQHQELLLTDIKHIFSYNPLRPVYRELPISNINHTAELSWHEQPGGMYEIGADAAGQFAYDNETPRHKIYLSSFRIASRLVTNGEYLEFMHAGGYYNPAYWLSDGWKIVQTQHWQAPLYWVKQDMQWYEMTLGGVRKLDVHAPVSHVSLYEAHAYANWCNKRLPKEAEWEIVARQQPITGNLRDAGYLQPMPADLQGLAQFYGDVWEWTQSSYSPYPGYRADSGALGEYNSKFMSSQGVLRGGSCVTPQNHIRATYRNFFYPGDRWQFSGIRLAEDIT</sequence>
<feature type="domain" description="Sulfatase-modifying factor enzyme-like" evidence="4">
    <location>
        <begin position="378"/>
        <end position="457"/>
    </location>
</feature>
<evidence type="ECO:0000256" key="3">
    <source>
        <dbReference type="ARBA" id="ARBA00037882"/>
    </source>
</evidence>
<dbReference type="InterPro" id="IPR051043">
    <property type="entry name" value="Sulfatase_Mod_Factor_Kinase"/>
</dbReference>
<dbReference type="Proteomes" id="UP000324176">
    <property type="component" value="Unassembled WGS sequence"/>
</dbReference>
<dbReference type="InterPro" id="IPR024775">
    <property type="entry name" value="DinB-like"/>
</dbReference>
<keyword evidence="2" id="KW-0408">Iron</keyword>
<dbReference type="Gene3D" id="3.90.1580.10">
    <property type="entry name" value="paralog of FGE (formylglycine-generating enzyme)"/>
    <property type="match status" value="1"/>
</dbReference>
<dbReference type="InterPro" id="IPR016187">
    <property type="entry name" value="CTDL_fold"/>
</dbReference>
<evidence type="ECO:0000256" key="2">
    <source>
        <dbReference type="ARBA" id="ARBA00023004"/>
    </source>
</evidence>
<dbReference type="EMBL" id="VNHT01000054">
    <property type="protein sequence ID" value="TYP81090.1"/>
    <property type="molecule type" value="Genomic_DNA"/>
</dbReference>
<comment type="caution">
    <text evidence="6">The sequence shown here is derived from an EMBL/GenBank/DDBJ whole genome shotgun (WGS) entry which is preliminary data.</text>
</comment>
<dbReference type="InterPro" id="IPR017806">
    <property type="entry name" value="EgtB"/>
</dbReference>
<evidence type="ECO:0000259" key="5">
    <source>
        <dbReference type="Pfam" id="PF12867"/>
    </source>
</evidence>
<proteinExistence type="predicted"/>
<comment type="pathway">
    <text evidence="3">Amino-acid biosynthesis; ergothioneine biosynthesis.</text>
</comment>
<dbReference type="Pfam" id="PF12867">
    <property type="entry name" value="DinB_2"/>
    <property type="match status" value="1"/>
</dbReference>
<reference evidence="6 7" key="1">
    <citation type="submission" date="2019-07" db="EMBL/GenBank/DDBJ databases">
        <title>Active sludge and wastewater microbial communities from Klosterneuburg, Austria.</title>
        <authorList>
            <person name="Wagner M."/>
        </authorList>
    </citation>
    <scope>NUCLEOTIDE SEQUENCE [LARGE SCALE GENOMIC DNA]</scope>
    <source>
        <strain evidence="6 7">Nm2</strain>
    </source>
</reference>
<evidence type="ECO:0000313" key="7">
    <source>
        <dbReference type="Proteomes" id="UP000324176"/>
    </source>
</evidence>
<dbReference type="InterPro" id="IPR042095">
    <property type="entry name" value="SUMF_sf"/>
</dbReference>
<dbReference type="PANTHER" id="PTHR23150:SF36">
    <property type="entry name" value="HERCYNINE OXYGENASE"/>
    <property type="match status" value="1"/>
</dbReference>
<protein>
    <submittedName>
        <fullName evidence="6">Ergothioneine biosynthesis protein EgtB</fullName>
    </submittedName>
</protein>
<dbReference type="NCBIfam" id="TIGR03440">
    <property type="entry name" value="egtB_TIGR03440"/>
    <property type="match status" value="1"/>
</dbReference>
<accession>A0A5D3YBQ8</accession>
<dbReference type="OrthoDB" id="9768004at2"/>
<dbReference type="PANTHER" id="PTHR23150">
    <property type="entry name" value="SULFATASE MODIFYING FACTOR 1, 2"/>
    <property type="match status" value="1"/>
</dbReference>
<dbReference type="GO" id="GO:0052699">
    <property type="term" value="P:ergothioneine biosynthetic process"/>
    <property type="evidence" value="ECO:0007669"/>
    <property type="project" value="InterPro"/>
</dbReference>